<dbReference type="GO" id="GO:0005737">
    <property type="term" value="C:cytoplasm"/>
    <property type="evidence" value="ECO:0007669"/>
    <property type="project" value="UniProtKB-SubCell"/>
</dbReference>
<evidence type="ECO:0000256" key="4">
    <source>
        <dbReference type="ARBA" id="ARBA00022581"/>
    </source>
</evidence>
<comment type="subcellular location">
    <subcellularLocation>
        <location evidence="2">Cytoplasm</location>
    </subcellularLocation>
    <subcellularLocation>
        <location evidence="1">Nucleus</location>
    </subcellularLocation>
</comment>
<evidence type="ECO:0000256" key="6">
    <source>
        <dbReference type="ARBA" id="ARBA00022590"/>
    </source>
</evidence>
<dbReference type="InterPro" id="IPR036390">
    <property type="entry name" value="WH_DNA-bd_sf"/>
</dbReference>
<feature type="compositionally biased region" description="Low complexity" evidence="17">
    <location>
        <begin position="9"/>
        <end position="25"/>
    </location>
</feature>
<feature type="compositionally biased region" description="Polar residues" evidence="17">
    <location>
        <begin position="334"/>
        <end position="344"/>
    </location>
</feature>
<dbReference type="GO" id="GO:0060340">
    <property type="term" value="P:positive regulation of type I interferon-mediated signaling pathway"/>
    <property type="evidence" value="ECO:0007669"/>
    <property type="project" value="InterPro"/>
</dbReference>
<feature type="region of interest" description="Disordered" evidence="17">
    <location>
        <begin position="275"/>
        <end position="313"/>
    </location>
</feature>
<keyword evidence="11" id="KW-0051">Antiviral defense</keyword>
<feature type="domain" description="Z-binding" evidence="18">
    <location>
        <begin position="27"/>
        <end position="91"/>
    </location>
</feature>
<name>A0A8D1P6G0_PIG</name>
<keyword evidence="12" id="KW-0238">DNA-binding</keyword>
<evidence type="ECO:0000259" key="18">
    <source>
        <dbReference type="PROSITE" id="PS50139"/>
    </source>
</evidence>
<dbReference type="GO" id="GO:0060545">
    <property type="term" value="P:positive regulation of necroptotic process"/>
    <property type="evidence" value="ECO:0007669"/>
    <property type="project" value="UniProtKB-ARBA"/>
</dbReference>
<dbReference type="InterPro" id="IPR042371">
    <property type="entry name" value="Z_dom"/>
</dbReference>
<evidence type="ECO:0000256" key="2">
    <source>
        <dbReference type="ARBA" id="ARBA00004496"/>
    </source>
</evidence>
<dbReference type="PROSITE" id="PS50139">
    <property type="entry name" value="Z_BINDING"/>
    <property type="match status" value="2"/>
</dbReference>
<keyword evidence="10" id="KW-0694">RNA-binding</keyword>
<evidence type="ECO:0000256" key="15">
    <source>
        <dbReference type="ARBA" id="ARBA00070324"/>
    </source>
</evidence>
<feature type="region of interest" description="Disordered" evidence="17">
    <location>
        <begin position="1"/>
        <end position="30"/>
    </location>
</feature>
<evidence type="ECO:0000256" key="17">
    <source>
        <dbReference type="SAM" id="MobiDB-lite"/>
    </source>
</evidence>
<evidence type="ECO:0000256" key="10">
    <source>
        <dbReference type="ARBA" id="ARBA00022884"/>
    </source>
</evidence>
<dbReference type="GO" id="GO:0051607">
    <property type="term" value="P:defense response to virus"/>
    <property type="evidence" value="ECO:0007669"/>
    <property type="project" value="UniProtKB-KW"/>
</dbReference>
<accession>A0A8D1P6G0</accession>
<dbReference type="FunFam" id="1.10.10.10:FF:000525">
    <property type="entry name" value="Z-DNA binding protein 1"/>
    <property type="match status" value="1"/>
</dbReference>
<evidence type="ECO:0000256" key="3">
    <source>
        <dbReference type="ARBA" id="ARBA00022490"/>
    </source>
</evidence>
<evidence type="ECO:0000256" key="9">
    <source>
        <dbReference type="ARBA" id="ARBA00022859"/>
    </source>
</evidence>
<dbReference type="GO" id="GO:0003723">
    <property type="term" value="F:RNA binding"/>
    <property type="evidence" value="ECO:0007669"/>
    <property type="project" value="UniProtKB-KW"/>
</dbReference>
<feature type="region of interest" description="Disordered" evidence="17">
    <location>
        <begin position="334"/>
        <end position="418"/>
    </location>
</feature>
<feature type="domain" description="Z-binding" evidence="18">
    <location>
        <begin position="126"/>
        <end position="189"/>
    </location>
</feature>
<dbReference type="SMART" id="SM00550">
    <property type="entry name" value="Zalpha"/>
    <property type="match status" value="2"/>
</dbReference>
<dbReference type="GO" id="GO:0003677">
    <property type="term" value="F:DNA binding"/>
    <property type="evidence" value="ECO:0007669"/>
    <property type="project" value="UniProtKB-KW"/>
</dbReference>
<dbReference type="SUPFAM" id="SSF46785">
    <property type="entry name" value="Winged helix' DNA-binding domain"/>
    <property type="match status" value="2"/>
</dbReference>
<keyword evidence="7" id="KW-0053">Apoptosis</keyword>
<keyword evidence="9" id="KW-0391">Immunity</keyword>
<keyword evidence="4" id="KW-0945">Host-virus interaction</keyword>
<evidence type="ECO:0000256" key="1">
    <source>
        <dbReference type="ARBA" id="ARBA00004123"/>
    </source>
</evidence>
<dbReference type="GO" id="GO:0005634">
    <property type="term" value="C:nucleus"/>
    <property type="evidence" value="ECO:0007669"/>
    <property type="project" value="UniProtKB-SubCell"/>
</dbReference>
<dbReference type="GO" id="GO:0045087">
    <property type="term" value="P:innate immune response"/>
    <property type="evidence" value="ECO:0007669"/>
    <property type="project" value="UniProtKB-KW"/>
</dbReference>
<dbReference type="InterPro" id="IPR036388">
    <property type="entry name" value="WH-like_DNA-bd_sf"/>
</dbReference>
<reference evidence="19" key="1">
    <citation type="submission" date="2025-08" db="UniProtKB">
        <authorList>
            <consortium name="Ensembl"/>
        </authorList>
    </citation>
    <scope>IDENTIFICATION</scope>
</reference>
<dbReference type="GO" id="GO:0006915">
    <property type="term" value="P:apoptotic process"/>
    <property type="evidence" value="ECO:0007669"/>
    <property type="project" value="UniProtKB-KW"/>
</dbReference>
<dbReference type="Proteomes" id="UP000694571">
    <property type="component" value="Unplaced"/>
</dbReference>
<dbReference type="Gene3D" id="1.10.10.10">
    <property type="entry name" value="Winged helix-like DNA-binding domain superfamily/Winged helix DNA-binding domain"/>
    <property type="match status" value="2"/>
</dbReference>
<dbReference type="PANTHER" id="PTHR14966:SF0">
    <property type="entry name" value="Z-DNA-BINDING PROTEIN 1"/>
    <property type="match status" value="1"/>
</dbReference>
<evidence type="ECO:0000313" key="19">
    <source>
        <dbReference type="Ensembl" id="ENSSSCP00050048392.1"/>
    </source>
</evidence>
<keyword evidence="6" id="KW-1210">Necrosis</keyword>
<keyword evidence="5" id="KW-0399">Innate immunity</keyword>
<proteinExistence type="predicted"/>
<keyword evidence="8" id="KW-0677">Repeat</keyword>
<dbReference type="AlphaFoldDB" id="A0A8D1P6G0"/>
<evidence type="ECO:0000256" key="7">
    <source>
        <dbReference type="ARBA" id="ARBA00022703"/>
    </source>
</evidence>
<evidence type="ECO:0000256" key="13">
    <source>
        <dbReference type="ARBA" id="ARBA00023242"/>
    </source>
</evidence>
<evidence type="ECO:0000256" key="8">
    <source>
        <dbReference type="ARBA" id="ARBA00022737"/>
    </source>
</evidence>
<dbReference type="InterPro" id="IPR042361">
    <property type="entry name" value="ZBP1"/>
</dbReference>
<sequence>MESEQATVPKAPRLPAAAADVAETPADPEDAELERRILQVLRDASSPVRTAQLVIKCQVPKKKLNQVLHRMKKESRGGLTLVGPATWCLGDAGTDGTREVVLAEQAERPRQEAVAIPRTPGPRTPGPELSERQTEIYGLLKAQGPHKALHIAQALGLKTAKEVNRDLYAMRSMHLLTLDQKSNAWGVYQPGRIQSPVASVRPGLTCRGVRGWGSGVMFLCPLPGSMAAFYLPPTVPADSSAQGPLAGSWGPQDICMEKSVLRRVQMGHGNEMRLHSFPAEGPAHSACGSPPGSVSATSPEASIDIQIPEPGPHAEGVMAQKVRIRSCFLEDTTVGNSNRMSVSPGTAGPGGVSGPEEGRADPGEPGEDPDSLSGAAGRSSQVPPDGGQAAPSDAEMLTSQLEALTLRSRGPRTTEDGH</sequence>
<organism evidence="19 20">
    <name type="scientific">Sus scrofa</name>
    <name type="common">Pig</name>
    <dbReference type="NCBI Taxonomy" id="9823"/>
    <lineage>
        <taxon>Eukaryota</taxon>
        <taxon>Metazoa</taxon>
        <taxon>Chordata</taxon>
        <taxon>Craniata</taxon>
        <taxon>Vertebrata</taxon>
        <taxon>Euteleostomi</taxon>
        <taxon>Mammalia</taxon>
        <taxon>Eutheria</taxon>
        <taxon>Laurasiatheria</taxon>
        <taxon>Artiodactyla</taxon>
        <taxon>Suina</taxon>
        <taxon>Suidae</taxon>
        <taxon>Sus</taxon>
    </lineage>
</organism>
<keyword evidence="13" id="KW-0539">Nucleus</keyword>
<evidence type="ECO:0000256" key="11">
    <source>
        <dbReference type="ARBA" id="ARBA00023118"/>
    </source>
</evidence>
<dbReference type="FunFam" id="1.10.10.10:FF:000466">
    <property type="entry name" value="Z-DNA binding protein 1"/>
    <property type="match status" value="1"/>
</dbReference>
<feature type="region of interest" description="Disordered" evidence="17">
    <location>
        <begin position="107"/>
        <end position="129"/>
    </location>
</feature>
<dbReference type="GO" id="GO:0003726">
    <property type="term" value="F:double-stranded RNA adenosine deaminase activity"/>
    <property type="evidence" value="ECO:0007669"/>
    <property type="project" value="InterPro"/>
</dbReference>
<dbReference type="PANTHER" id="PTHR14966">
    <property type="entry name" value="Z-DNA-BINDING PROTEIN 1"/>
    <property type="match status" value="1"/>
</dbReference>
<comment type="subunit">
    <text evidence="14">Homodimer. Interacts (via RIP homotypic interaction motif) with RIPK3; leading to RIPK3 activation and necroptosis; interaction is enhanced by CASP6. Interacts (via RIP homotypic interaction motif) with RIPK1. Component of the AIM2 PANoptosome complex, a multiprotein complex that drives inflammatory cell death (PANoptosis).</text>
</comment>
<evidence type="ECO:0000256" key="16">
    <source>
        <dbReference type="ARBA" id="ARBA00076088"/>
    </source>
</evidence>
<evidence type="ECO:0000313" key="20">
    <source>
        <dbReference type="Proteomes" id="UP000694571"/>
    </source>
</evidence>
<keyword evidence="3" id="KW-0963">Cytoplasm</keyword>
<evidence type="ECO:0000256" key="12">
    <source>
        <dbReference type="ARBA" id="ARBA00023125"/>
    </source>
</evidence>
<evidence type="ECO:0000256" key="5">
    <source>
        <dbReference type="ARBA" id="ARBA00022588"/>
    </source>
</evidence>
<protein>
    <recommendedName>
        <fullName evidence="15">Z-DNA-binding protein 1</fullName>
    </recommendedName>
    <alternativeName>
        <fullName evidence="16">Tumor stroma and activated macrophage protein DLM-1</fullName>
    </alternativeName>
</protein>
<dbReference type="Ensembl" id="ENSSSCT00050108868.1">
    <property type="protein sequence ID" value="ENSSSCP00050048392.1"/>
    <property type="gene ID" value="ENSSSCG00050078901.1"/>
</dbReference>
<evidence type="ECO:0000256" key="14">
    <source>
        <dbReference type="ARBA" id="ARBA00066144"/>
    </source>
</evidence>